<comment type="caution">
    <text evidence="3">The sequence shown here is derived from an EMBL/GenBank/DDBJ whole genome shotgun (WGS) entry which is preliminary data.</text>
</comment>
<dbReference type="RefSeq" id="WP_154433349.1">
    <property type="nucleotide sequence ID" value="NZ_VUNC01000001.1"/>
</dbReference>
<gene>
    <name evidence="3" type="ORF">FYJ68_00345</name>
</gene>
<name>A0A6N7XK33_9ACTN</name>
<dbReference type="Proteomes" id="UP000469325">
    <property type="component" value="Unassembled WGS sequence"/>
</dbReference>
<dbReference type="Gene3D" id="2.30.30.240">
    <property type="entry name" value="PRC-barrel domain"/>
    <property type="match status" value="1"/>
</dbReference>
<organism evidence="3 4">
    <name type="scientific">Olsenella porci</name>
    <dbReference type="NCBI Taxonomy" id="2652279"/>
    <lineage>
        <taxon>Bacteria</taxon>
        <taxon>Bacillati</taxon>
        <taxon>Actinomycetota</taxon>
        <taxon>Coriobacteriia</taxon>
        <taxon>Coriobacteriales</taxon>
        <taxon>Atopobiaceae</taxon>
        <taxon>Olsenella</taxon>
    </lineage>
</organism>
<proteinExistence type="predicted"/>
<feature type="compositionally biased region" description="Basic and acidic residues" evidence="1">
    <location>
        <begin position="230"/>
        <end position="254"/>
    </location>
</feature>
<reference evidence="3 4" key="1">
    <citation type="submission" date="2019-08" db="EMBL/GenBank/DDBJ databases">
        <title>In-depth cultivation of the pig gut microbiome towards novel bacterial diversity and tailored functional studies.</title>
        <authorList>
            <person name="Wylensek D."/>
            <person name="Hitch T.C.A."/>
            <person name="Clavel T."/>
        </authorList>
    </citation>
    <scope>NUCLEOTIDE SEQUENCE [LARGE SCALE GENOMIC DNA]</scope>
    <source>
        <strain evidence="3 4">CA-Schmier-601-WT-1</strain>
    </source>
</reference>
<dbReference type="AlphaFoldDB" id="A0A6N7XK33"/>
<keyword evidence="4" id="KW-1185">Reference proteome</keyword>
<sequence>MIKANDIVGKKVYYTKVGRKGVEKVKKLGRVHMVVFSPSGDELVGYLVKRPDVAGVVKREDAFLARDAFVTKEDGLHVTNQEDGLDAAARKRLGFDWDSCVMWLGMDVVTKGGKDLGYVRDIAIDPDGWRVRDFYVGHGSVEESLIGCVEVSVDMLAGHHKGKMVVDDAAAALQPVGGAAARAGEATARAKVESKKAVAKADEASAKAVDKGSRALGKALGDTKRAFAEAKREYQEETGTKKLEPQMEAREAADVRVSAPKVAGELHRSQEERGKAPVKTYAPAKRSSGPAAKAAESKQKPQTSTKRQQPTSQDVAREAGRQIGKMGKMFGDFADEFRKASK</sequence>
<evidence type="ECO:0000256" key="1">
    <source>
        <dbReference type="SAM" id="MobiDB-lite"/>
    </source>
</evidence>
<evidence type="ECO:0000313" key="4">
    <source>
        <dbReference type="Proteomes" id="UP000469325"/>
    </source>
</evidence>
<feature type="region of interest" description="Disordered" evidence="1">
    <location>
        <begin position="230"/>
        <end position="342"/>
    </location>
</feature>
<feature type="compositionally biased region" description="Basic and acidic residues" evidence="1">
    <location>
        <begin position="264"/>
        <end position="275"/>
    </location>
</feature>
<dbReference type="Pfam" id="PF05239">
    <property type="entry name" value="PRC"/>
    <property type="match status" value="1"/>
</dbReference>
<feature type="domain" description="PRC-barrel" evidence="2">
    <location>
        <begin position="104"/>
        <end position="152"/>
    </location>
</feature>
<dbReference type="InterPro" id="IPR011033">
    <property type="entry name" value="PRC_barrel-like_sf"/>
</dbReference>
<dbReference type="EMBL" id="VUNC01000001">
    <property type="protein sequence ID" value="MST71578.1"/>
    <property type="molecule type" value="Genomic_DNA"/>
</dbReference>
<feature type="compositionally biased region" description="Polar residues" evidence="1">
    <location>
        <begin position="300"/>
        <end position="314"/>
    </location>
</feature>
<protein>
    <submittedName>
        <fullName evidence="3">PRC-barrel domain containing protein</fullName>
    </submittedName>
</protein>
<evidence type="ECO:0000259" key="2">
    <source>
        <dbReference type="Pfam" id="PF05239"/>
    </source>
</evidence>
<dbReference type="InterPro" id="IPR027275">
    <property type="entry name" value="PRC-brl_dom"/>
</dbReference>
<evidence type="ECO:0000313" key="3">
    <source>
        <dbReference type="EMBL" id="MST71578.1"/>
    </source>
</evidence>
<accession>A0A6N7XK33</accession>
<dbReference type="SUPFAM" id="SSF50346">
    <property type="entry name" value="PRC-barrel domain"/>
    <property type="match status" value="1"/>
</dbReference>